<keyword evidence="3" id="KW-0862">Zinc</keyword>
<feature type="transmembrane region" description="Helical" evidence="5">
    <location>
        <begin position="181"/>
        <end position="202"/>
    </location>
</feature>
<dbReference type="PROSITE" id="PS01358">
    <property type="entry name" value="ZF_RANBP2_1"/>
    <property type="match status" value="1"/>
</dbReference>
<protein>
    <recommendedName>
        <fullName evidence="6">RanBP2-type domain-containing protein</fullName>
    </recommendedName>
</protein>
<evidence type="ECO:0000256" key="3">
    <source>
        <dbReference type="ARBA" id="ARBA00022833"/>
    </source>
</evidence>
<evidence type="ECO:0000256" key="1">
    <source>
        <dbReference type="ARBA" id="ARBA00022723"/>
    </source>
</evidence>
<evidence type="ECO:0000313" key="7">
    <source>
        <dbReference type="EMBL" id="PJB48427.1"/>
    </source>
</evidence>
<keyword evidence="5" id="KW-1133">Transmembrane helix</keyword>
<feature type="domain" description="RanBP2-type" evidence="6">
    <location>
        <begin position="57"/>
        <end position="76"/>
    </location>
</feature>
<keyword evidence="5" id="KW-0812">Transmembrane</keyword>
<dbReference type="EMBL" id="PFUC01000025">
    <property type="protein sequence ID" value="PJB48427.1"/>
    <property type="molecule type" value="Genomic_DNA"/>
</dbReference>
<evidence type="ECO:0000256" key="5">
    <source>
        <dbReference type="SAM" id="Phobius"/>
    </source>
</evidence>
<dbReference type="InterPro" id="IPR001876">
    <property type="entry name" value="Znf_RanBP2"/>
</dbReference>
<name>A0A2M8BX32_9BACT</name>
<sequence length="458" mass="51831">MYWDCPNDSNKKIPGYVYNCPGCGHPRSKGVVFYHSNPPHEATPAEISKMTAPNPNWFCDSCQSGNLQKDKKCWNCGDARTADSAVQPVRVGYSTRKKGLAYSTEDAEAKEKTSDHLTPEPFVPEDDVYNPQSTPVVLPIPKRERLSLLPAMDQSEPVAHRYEDQADLDARNETIKTGLKIGGGVLAAAFLCIISLWVYNFFFKTHVETLVVTDMNWSQSVHIEEYQTVHEEGWSIPGEWPGVNSAGRETAQEQRKSGERTVHDGWHTETVPDTCYRDEQVQTTCTDYRDVQTTCTGSEYVSDTCYQDDGNGGSESYECGGYESYTYSCTESESYTYSCTETQSVPYACTKDVQVEDTHQEDIIETWYWYDIERWVSIMVYPTSGTGLDVYYDPIQPLSNQRRIEDGGRYCVTFSPQSADSKVQPFENCYDLPVYLTFFIGQLHEADVNRSGSVFNLR</sequence>
<organism evidence="7 8">
    <name type="scientific">Candidatus Collierbacteria bacterium CG_4_9_14_3_um_filter_43_16</name>
    <dbReference type="NCBI Taxonomy" id="1974532"/>
    <lineage>
        <taxon>Bacteria</taxon>
        <taxon>Candidatus Collieribacteriota</taxon>
    </lineage>
</organism>
<accession>A0A2M8BX32</accession>
<feature type="region of interest" description="Disordered" evidence="4">
    <location>
        <begin position="102"/>
        <end position="128"/>
    </location>
</feature>
<dbReference type="AlphaFoldDB" id="A0A2M8BX32"/>
<evidence type="ECO:0000313" key="8">
    <source>
        <dbReference type="Proteomes" id="UP000231196"/>
    </source>
</evidence>
<reference evidence="8" key="1">
    <citation type="submission" date="2017-09" db="EMBL/GenBank/DDBJ databases">
        <title>Depth-based differentiation of microbial function through sediment-hosted aquifers and enrichment of novel symbionts in the deep terrestrial subsurface.</title>
        <authorList>
            <person name="Probst A.J."/>
            <person name="Ladd B."/>
            <person name="Jarett J.K."/>
            <person name="Geller-Mcgrath D.E."/>
            <person name="Sieber C.M.K."/>
            <person name="Emerson J.B."/>
            <person name="Anantharaman K."/>
            <person name="Thomas B.C."/>
            <person name="Malmstrom R."/>
            <person name="Stieglmeier M."/>
            <person name="Klingl A."/>
            <person name="Woyke T."/>
            <person name="Ryan C.M."/>
            <person name="Banfield J.F."/>
        </authorList>
    </citation>
    <scope>NUCLEOTIDE SEQUENCE [LARGE SCALE GENOMIC DNA]</scope>
</reference>
<evidence type="ECO:0000256" key="2">
    <source>
        <dbReference type="ARBA" id="ARBA00022771"/>
    </source>
</evidence>
<dbReference type="Proteomes" id="UP000231196">
    <property type="component" value="Unassembled WGS sequence"/>
</dbReference>
<keyword evidence="1" id="KW-0479">Metal-binding</keyword>
<feature type="compositionally biased region" description="Basic and acidic residues" evidence="4">
    <location>
        <begin position="107"/>
        <end position="118"/>
    </location>
</feature>
<proteinExistence type="predicted"/>
<comment type="caution">
    <text evidence="7">The sequence shown here is derived from an EMBL/GenBank/DDBJ whole genome shotgun (WGS) entry which is preliminary data.</text>
</comment>
<gene>
    <name evidence="7" type="ORF">CO104_01255</name>
</gene>
<keyword evidence="5" id="KW-0472">Membrane</keyword>
<keyword evidence="2" id="KW-0863">Zinc-finger</keyword>
<evidence type="ECO:0000259" key="6">
    <source>
        <dbReference type="PROSITE" id="PS01358"/>
    </source>
</evidence>
<evidence type="ECO:0000256" key="4">
    <source>
        <dbReference type="SAM" id="MobiDB-lite"/>
    </source>
</evidence>
<dbReference type="GO" id="GO:0008270">
    <property type="term" value="F:zinc ion binding"/>
    <property type="evidence" value="ECO:0007669"/>
    <property type="project" value="UniProtKB-KW"/>
</dbReference>